<dbReference type="GO" id="GO:0004407">
    <property type="term" value="F:histone deacetylase activity"/>
    <property type="evidence" value="ECO:0007669"/>
    <property type="project" value="InterPro"/>
</dbReference>
<gene>
    <name evidence="4" type="ORF">SAMN05421753_112212</name>
</gene>
<accession>A0A1I3LBW8</accession>
<evidence type="ECO:0000313" key="5">
    <source>
        <dbReference type="Proteomes" id="UP000199518"/>
    </source>
</evidence>
<dbReference type="InterPro" id="IPR023801">
    <property type="entry name" value="His_deacetylse_dom"/>
</dbReference>
<dbReference type="InterPro" id="IPR037138">
    <property type="entry name" value="His_deacetylse_dom_sf"/>
</dbReference>
<dbReference type="GO" id="GO:0016787">
    <property type="term" value="F:hydrolase activity"/>
    <property type="evidence" value="ECO:0007669"/>
    <property type="project" value="UniProtKB-KW"/>
</dbReference>
<evidence type="ECO:0000256" key="1">
    <source>
        <dbReference type="ARBA" id="ARBA00005947"/>
    </source>
</evidence>
<comment type="similarity">
    <text evidence="1">Belongs to the histone deacetylase family.</text>
</comment>
<evidence type="ECO:0000256" key="2">
    <source>
        <dbReference type="ARBA" id="ARBA00022801"/>
    </source>
</evidence>
<keyword evidence="5" id="KW-1185">Reference proteome</keyword>
<keyword evidence="2" id="KW-0378">Hydrolase</keyword>
<dbReference type="EMBL" id="FOQD01000012">
    <property type="protein sequence ID" value="SFI82253.1"/>
    <property type="molecule type" value="Genomic_DNA"/>
</dbReference>
<sequence>MRLFYTDEFVLPLPDGHKFPMSRYRLLRDRLVEQQIASPEQLFVPEAAEFSDLCRVHTTDYVTRIFAGELQPDEQRRIGFPWSTQMVERSRRSVGATLCAARYALRSGLGVNLAGGTHHAFADRGGGYCVFNDVAVTIRTLQAQGLIQRAVVIDCDIHQGDGTAALFAGDESVFTFSMHAQKAYPARKQQSDLDLPLLPGTGDADYLSALQQGLEQTWRHGPYDIAFYLAGADPFVGDRLGGLALTKSGLAERDRLVATSCREHQLPLVIAMAGGYADDVRDIVEIQARTIQIAGEVYNWDGREKDECGSS</sequence>
<organism evidence="4 5">
    <name type="scientific">Planctomicrobium piriforme</name>
    <dbReference type="NCBI Taxonomy" id="1576369"/>
    <lineage>
        <taxon>Bacteria</taxon>
        <taxon>Pseudomonadati</taxon>
        <taxon>Planctomycetota</taxon>
        <taxon>Planctomycetia</taxon>
        <taxon>Planctomycetales</taxon>
        <taxon>Planctomycetaceae</taxon>
        <taxon>Planctomicrobium</taxon>
    </lineage>
</organism>
<dbReference type="OrthoDB" id="9808367at2"/>
<dbReference type="InterPro" id="IPR000286">
    <property type="entry name" value="HDACs"/>
</dbReference>
<dbReference type="STRING" id="1576369.SAMN05421753_112212"/>
<dbReference type="AlphaFoldDB" id="A0A1I3LBW8"/>
<dbReference type="InterPro" id="IPR023696">
    <property type="entry name" value="Ureohydrolase_dom_sf"/>
</dbReference>
<dbReference type="SUPFAM" id="SSF52768">
    <property type="entry name" value="Arginase/deacetylase"/>
    <property type="match status" value="1"/>
</dbReference>
<feature type="domain" description="Histone deacetylase" evidence="3">
    <location>
        <begin position="17"/>
        <end position="279"/>
    </location>
</feature>
<dbReference type="PRINTS" id="PR01270">
    <property type="entry name" value="HDASUPER"/>
</dbReference>
<dbReference type="CDD" id="cd09993">
    <property type="entry name" value="HDAC_classIV"/>
    <property type="match status" value="1"/>
</dbReference>
<dbReference type="InterPro" id="IPR044150">
    <property type="entry name" value="HDAC_classIV"/>
</dbReference>
<dbReference type="Pfam" id="PF00850">
    <property type="entry name" value="Hist_deacetyl"/>
    <property type="match status" value="1"/>
</dbReference>
<evidence type="ECO:0000259" key="3">
    <source>
        <dbReference type="Pfam" id="PF00850"/>
    </source>
</evidence>
<reference evidence="5" key="1">
    <citation type="submission" date="2016-10" db="EMBL/GenBank/DDBJ databases">
        <authorList>
            <person name="Varghese N."/>
            <person name="Submissions S."/>
        </authorList>
    </citation>
    <scope>NUCLEOTIDE SEQUENCE [LARGE SCALE GENOMIC DNA]</scope>
    <source>
        <strain evidence="5">DSM 26348</strain>
    </source>
</reference>
<dbReference type="PANTHER" id="PTHR10625">
    <property type="entry name" value="HISTONE DEACETYLASE HDAC1-RELATED"/>
    <property type="match status" value="1"/>
</dbReference>
<name>A0A1I3LBW8_9PLAN</name>
<protein>
    <submittedName>
        <fullName evidence="4">Acetoin utilization deacetylase AcuC</fullName>
    </submittedName>
</protein>
<dbReference type="GO" id="GO:0040029">
    <property type="term" value="P:epigenetic regulation of gene expression"/>
    <property type="evidence" value="ECO:0007669"/>
    <property type="project" value="TreeGrafter"/>
</dbReference>
<dbReference type="Gene3D" id="3.40.800.20">
    <property type="entry name" value="Histone deacetylase domain"/>
    <property type="match status" value="1"/>
</dbReference>
<dbReference type="Proteomes" id="UP000199518">
    <property type="component" value="Unassembled WGS sequence"/>
</dbReference>
<evidence type="ECO:0000313" key="4">
    <source>
        <dbReference type="EMBL" id="SFI82253.1"/>
    </source>
</evidence>
<proteinExistence type="inferred from homology"/>
<dbReference type="PANTHER" id="PTHR10625:SF19">
    <property type="entry name" value="HISTONE DEACETYLASE 12"/>
    <property type="match status" value="1"/>
</dbReference>
<dbReference type="RefSeq" id="WP_092052021.1">
    <property type="nucleotide sequence ID" value="NZ_FOQD01000012.1"/>
</dbReference>